<evidence type="ECO:0000313" key="2">
    <source>
        <dbReference type="Proteomes" id="UP000249341"/>
    </source>
</evidence>
<dbReference type="OrthoDB" id="3537017at2"/>
<dbReference type="RefSeq" id="WP_146616701.1">
    <property type="nucleotide sequence ID" value="NZ_JACHWI010000001.1"/>
</dbReference>
<reference evidence="1 2" key="1">
    <citation type="submission" date="2018-06" db="EMBL/GenBank/DDBJ databases">
        <title>Genomic Encyclopedia of Type Strains, Phase III (KMG-III): the genomes of soil and plant-associated and newly described type strains.</title>
        <authorList>
            <person name="Whitman W."/>
        </authorList>
    </citation>
    <scope>NUCLEOTIDE SEQUENCE [LARGE SCALE GENOMIC DNA]</scope>
    <source>
        <strain evidence="1 2">CGMCC 4.7090</strain>
    </source>
</reference>
<dbReference type="EMBL" id="QLMJ01000001">
    <property type="protein sequence ID" value="RAK43500.1"/>
    <property type="molecule type" value="Genomic_DNA"/>
</dbReference>
<name>A0A327ZLT9_9ACTN</name>
<dbReference type="AlphaFoldDB" id="A0A327ZLT9"/>
<proteinExistence type="predicted"/>
<comment type="caution">
    <text evidence="1">The sequence shown here is derived from an EMBL/GenBank/DDBJ whole genome shotgun (WGS) entry which is preliminary data.</text>
</comment>
<sequence length="168" mass="18878">MDIWAVKSDDQRESWRMVPLVSIGPLRFGMSLSEVTALLVETPLVATTLIGGEVQDAHTSERTTLYFKRGHLYGVALDARIGPQVEFEGIRLTGRIPSEVEDQVWRYSQKHNVELRYAPTADPHLPSLGLILRVQRAGDGLLSRPVFIASDNSDAWHAVPDKEWNVYL</sequence>
<protein>
    <submittedName>
        <fullName evidence="1">Uncharacterized protein</fullName>
    </submittedName>
</protein>
<accession>A0A327ZLT9</accession>
<dbReference type="Proteomes" id="UP000249341">
    <property type="component" value="Unassembled WGS sequence"/>
</dbReference>
<organism evidence="1 2">
    <name type="scientific">Actinoplanes lutulentus</name>
    <dbReference type="NCBI Taxonomy" id="1287878"/>
    <lineage>
        <taxon>Bacteria</taxon>
        <taxon>Bacillati</taxon>
        <taxon>Actinomycetota</taxon>
        <taxon>Actinomycetes</taxon>
        <taxon>Micromonosporales</taxon>
        <taxon>Micromonosporaceae</taxon>
        <taxon>Actinoplanes</taxon>
    </lineage>
</organism>
<gene>
    <name evidence="1" type="ORF">B0I29_101630</name>
</gene>
<evidence type="ECO:0000313" key="1">
    <source>
        <dbReference type="EMBL" id="RAK43500.1"/>
    </source>
</evidence>
<keyword evidence="2" id="KW-1185">Reference proteome</keyword>